<dbReference type="Gene3D" id="2.170.120.12">
    <property type="entry name" value="DNA-directed RNA polymerase, insert domain"/>
    <property type="match status" value="1"/>
</dbReference>
<dbReference type="NCBIfam" id="TIGR02027">
    <property type="entry name" value="rpoA"/>
    <property type="match status" value="1"/>
</dbReference>
<dbReference type="Proteomes" id="UP000177141">
    <property type="component" value="Unassembled WGS sequence"/>
</dbReference>
<keyword evidence="4 11" id="KW-0240">DNA-directed RNA polymerase</keyword>
<gene>
    <name evidence="11" type="primary">rpoA</name>
    <name evidence="13" type="ORF">A3A93_02175</name>
</gene>
<dbReference type="Pfam" id="PF03118">
    <property type="entry name" value="RNA_pol_A_CTD"/>
    <property type="match status" value="1"/>
</dbReference>
<evidence type="ECO:0000256" key="5">
    <source>
        <dbReference type="ARBA" id="ARBA00022679"/>
    </source>
</evidence>
<comment type="catalytic activity">
    <reaction evidence="10 11">
        <text>RNA(n) + a ribonucleoside 5'-triphosphate = RNA(n+1) + diphosphate</text>
        <dbReference type="Rhea" id="RHEA:21248"/>
        <dbReference type="Rhea" id="RHEA-COMP:14527"/>
        <dbReference type="Rhea" id="RHEA-COMP:17342"/>
        <dbReference type="ChEBI" id="CHEBI:33019"/>
        <dbReference type="ChEBI" id="CHEBI:61557"/>
        <dbReference type="ChEBI" id="CHEBI:140395"/>
        <dbReference type="EC" id="2.7.7.6"/>
    </reaction>
</comment>
<proteinExistence type="inferred from homology"/>
<dbReference type="GO" id="GO:0046983">
    <property type="term" value="F:protein dimerization activity"/>
    <property type="evidence" value="ECO:0007669"/>
    <property type="project" value="InterPro"/>
</dbReference>
<dbReference type="HAMAP" id="MF_00059">
    <property type="entry name" value="RNApol_bact_RpoA"/>
    <property type="match status" value="1"/>
</dbReference>
<evidence type="ECO:0000256" key="6">
    <source>
        <dbReference type="ARBA" id="ARBA00022695"/>
    </source>
</evidence>
<comment type="domain">
    <text evidence="11">The N-terminal domain is essential for RNAP assembly and basal transcription, whereas the C-terminal domain is involved in interaction with transcriptional regulators and with upstream promoter elements.</text>
</comment>
<dbReference type="GO" id="GO:0006351">
    <property type="term" value="P:DNA-templated transcription"/>
    <property type="evidence" value="ECO:0007669"/>
    <property type="project" value="UniProtKB-UniRule"/>
</dbReference>
<sequence>MLEPIFNITIEKQEATYGKFIYEPLHTSFGNSIGNAIRRTLLSSLSGVSIGYVKFAKASHFFTTIPGVKESVLDIVLNLKQIRFKATSEGPFIVKLNVKGVKKVYAKDITGEVETVNGDQYIAEVTDAKGAIDLEAIVEVGYGYEPSEEKEVKTGYIAIDSSFSPVTKVNFQVEEARVGRKSNYDRLIVEVWTNGSMNPQEAMKETSQVLMEHFKNIFEGKSATEQMTEEEEAARLEKKNPKAYETIIDELNLPSRVINALLRENIETVADLVTRGREDLSNLKGVGKKSIDLIEEELKKMEVELQ</sequence>
<dbReference type="SMART" id="SM00662">
    <property type="entry name" value="RPOLD"/>
    <property type="match status" value="1"/>
</dbReference>
<dbReference type="CDD" id="cd06928">
    <property type="entry name" value="RNAP_alpha_NTD"/>
    <property type="match status" value="1"/>
</dbReference>
<keyword evidence="6 11" id="KW-0548">Nucleotidyltransferase</keyword>
<evidence type="ECO:0000256" key="10">
    <source>
        <dbReference type="ARBA" id="ARBA00048552"/>
    </source>
</evidence>
<evidence type="ECO:0000313" key="14">
    <source>
        <dbReference type="Proteomes" id="UP000177141"/>
    </source>
</evidence>
<dbReference type="Pfam" id="PF01193">
    <property type="entry name" value="RNA_pol_L"/>
    <property type="match status" value="1"/>
</dbReference>
<evidence type="ECO:0000256" key="8">
    <source>
        <dbReference type="ARBA" id="ARBA00032524"/>
    </source>
</evidence>
<dbReference type="SUPFAM" id="SSF47789">
    <property type="entry name" value="C-terminal domain of RNA polymerase alpha subunit"/>
    <property type="match status" value="1"/>
</dbReference>
<keyword evidence="5 11" id="KW-0808">Transferase</keyword>
<keyword evidence="7 11" id="KW-0804">Transcription</keyword>
<dbReference type="InterPro" id="IPR011263">
    <property type="entry name" value="DNA-dir_RNA_pol_RpoA/D/Rpb3"/>
</dbReference>
<dbReference type="SUPFAM" id="SSF55257">
    <property type="entry name" value="RBP11-like subunits of RNA polymerase"/>
    <property type="match status" value="1"/>
</dbReference>
<name>A0A1F7IY59_9BACT</name>
<feature type="region of interest" description="Alpha N-terminal domain (alpha-NTD)" evidence="11">
    <location>
        <begin position="1"/>
        <end position="219"/>
    </location>
</feature>
<dbReference type="Gene3D" id="3.30.1360.10">
    <property type="entry name" value="RNA polymerase, RBP11-like subunit"/>
    <property type="match status" value="1"/>
</dbReference>
<dbReference type="EMBL" id="MGAL01000018">
    <property type="protein sequence ID" value="OGK48255.1"/>
    <property type="molecule type" value="Genomic_DNA"/>
</dbReference>
<evidence type="ECO:0000259" key="12">
    <source>
        <dbReference type="SMART" id="SM00662"/>
    </source>
</evidence>
<evidence type="ECO:0000256" key="11">
    <source>
        <dbReference type="HAMAP-Rule" id="MF_00059"/>
    </source>
</evidence>
<dbReference type="InterPro" id="IPR011773">
    <property type="entry name" value="DNA-dir_RpoA"/>
</dbReference>
<dbReference type="Gene3D" id="1.10.150.20">
    <property type="entry name" value="5' to 3' exonuclease, C-terminal subdomain"/>
    <property type="match status" value="1"/>
</dbReference>
<dbReference type="InterPro" id="IPR011262">
    <property type="entry name" value="DNA-dir_RNA_pol_insert"/>
</dbReference>
<organism evidence="13 14">
    <name type="scientific">Candidatus Roizmanbacteria bacterium RIFCSPLOWO2_01_FULL_38_12</name>
    <dbReference type="NCBI Taxonomy" id="1802061"/>
    <lineage>
        <taxon>Bacteria</taxon>
        <taxon>Candidatus Roizmaniibacteriota</taxon>
    </lineage>
</organism>
<evidence type="ECO:0000256" key="3">
    <source>
        <dbReference type="ARBA" id="ARBA00015972"/>
    </source>
</evidence>
<feature type="region of interest" description="Alpha C-terminal domain (alpha-CTD)" evidence="11">
    <location>
        <begin position="239"/>
        <end position="306"/>
    </location>
</feature>
<evidence type="ECO:0000313" key="13">
    <source>
        <dbReference type="EMBL" id="OGK48255.1"/>
    </source>
</evidence>
<dbReference type="STRING" id="1802061.A3A93_02175"/>
<evidence type="ECO:0000256" key="9">
    <source>
        <dbReference type="ARBA" id="ARBA00033070"/>
    </source>
</evidence>
<comment type="caution">
    <text evidence="13">The sequence shown here is derived from an EMBL/GenBank/DDBJ whole genome shotgun (WGS) entry which is preliminary data.</text>
</comment>
<protein>
    <recommendedName>
        <fullName evidence="3 11">DNA-directed RNA polymerase subunit alpha</fullName>
        <shortName evidence="11">RNAP subunit alpha</shortName>
        <ecNumber evidence="2 11">2.7.7.6</ecNumber>
    </recommendedName>
    <alternativeName>
        <fullName evidence="9 11">RNA polymerase subunit alpha</fullName>
    </alternativeName>
    <alternativeName>
        <fullName evidence="8 11">Transcriptase subunit alpha</fullName>
    </alternativeName>
</protein>
<dbReference type="EC" id="2.7.7.6" evidence="2 11"/>
<dbReference type="GO" id="GO:0003899">
    <property type="term" value="F:DNA-directed RNA polymerase activity"/>
    <property type="evidence" value="ECO:0007669"/>
    <property type="project" value="UniProtKB-UniRule"/>
</dbReference>
<reference evidence="13 14" key="1">
    <citation type="journal article" date="2016" name="Nat. Commun.">
        <title>Thousands of microbial genomes shed light on interconnected biogeochemical processes in an aquifer system.</title>
        <authorList>
            <person name="Anantharaman K."/>
            <person name="Brown C.T."/>
            <person name="Hug L.A."/>
            <person name="Sharon I."/>
            <person name="Castelle C.J."/>
            <person name="Probst A.J."/>
            <person name="Thomas B.C."/>
            <person name="Singh A."/>
            <person name="Wilkins M.J."/>
            <person name="Karaoz U."/>
            <person name="Brodie E.L."/>
            <person name="Williams K.H."/>
            <person name="Hubbard S.S."/>
            <person name="Banfield J.F."/>
        </authorList>
    </citation>
    <scope>NUCLEOTIDE SEQUENCE [LARGE SCALE GENOMIC DNA]</scope>
</reference>
<dbReference type="SUPFAM" id="SSF56553">
    <property type="entry name" value="Insert subdomain of RNA polymerase alpha subunit"/>
    <property type="match status" value="1"/>
</dbReference>
<evidence type="ECO:0000256" key="4">
    <source>
        <dbReference type="ARBA" id="ARBA00022478"/>
    </source>
</evidence>
<dbReference type="InterPro" id="IPR011260">
    <property type="entry name" value="RNAP_asu_C"/>
</dbReference>
<feature type="domain" description="DNA-directed RNA polymerase RpoA/D/Rpb3-type" evidence="12">
    <location>
        <begin position="17"/>
        <end position="220"/>
    </location>
</feature>
<dbReference type="InterPro" id="IPR036603">
    <property type="entry name" value="RBP11-like"/>
</dbReference>
<accession>A0A1F7IY59</accession>
<comment type="subunit">
    <text evidence="11">Homodimer. The RNAP catalytic core consists of 2 alpha, 1 beta, 1 beta' and 1 omega subunit. When a sigma factor is associated with the core the holoenzyme is formed, which can initiate transcription.</text>
</comment>
<dbReference type="Pfam" id="PF01000">
    <property type="entry name" value="RNA_pol_A_bac"/>
    <property type="match status" value="1"/>
</dbReference>
<dbReference type="AlphaFoldDB" id="A0A1F7IY59"/>
<dbReference type="InterPro" id="IPR036643">
    <property type="entry name" value="RNApol_insert_sf"/>
</dbReference>
<comment type="function">
    <text evidence="11">DNA-dependent RNA polymerase catalyzes the transcription of DNA into RNA using the four ribonucleoside triphosphates as substrates.</text>
</comment>
<evidence type="ECO:0000256" key="1">
    <source>
        <dbReference type="ARBA" id="ARBA00007123"/>
    </source>
</evidence>
<evidence type="ECO:0000256" key="7">
    <source>
        <dbReference type="ARBA" id="ARBA00023163"/>
    </source>
</evidence>
<comment type="similarity">
    <text evidence="1 11">Belongs to the RNA polymerase alpha chain family.</text>
</comment>
<evidence type="ECO:0000256" key="2">
    <source>
        <dbReference type="ARBA" id="ARBA00012418"/>
    </source>
</evidence>
<dbReference type="GO" id="GO:0000428">
    <property type="term" value="C:DNA-directed RNA polymerase complex"/>
    <property type="evidence" value="ECO:0007669"/>
    <property type="project" value="UniProtKB-KW"/>
</dbReference>
<dbReference type="GO" id="GO:0005737">
    <property type="term" value="C:cytoplasm"/>
    <property type="evidence" value="ECO:0007669"/>
    <property type="project" value="UniProtKB-ARBA"/>
</dbReference>
<dbReference type="NCBIfam" id="NF003519">
    <property type="entry name" value="PRK05182.2-5"/>
    <property type="match status" value="1"/>
</dbReference>
<dbReference type="GO" id="GO:0003677">
    <property type="term" value="F:DNA binding"/>
    <property type="evidence" value="ECO:0007669"/>
    <property type="project" value="UniProtKB-UniRule"/>
</dbReference>